<reference evidence="1 2" key="1">
    <citation type="submission" date="2018-06" db="EMBL/GenBank/DDBJ databases">
        <title>The Genome of Cuscuta australis (Dodder) Provides Insight into the Evolution of Plant Parasitism.</title>
        <authorList>
            <person name="Liu H."/>
        </authorList>
    </citation>
    <scope>NUCLEOTIDE SEQUENCE [LARGE SCALE GENOMIC DNA]</scope>
    <source>
        <strain evidence="2">cv. Yunnan</strain>
        <tissue evidence="1">Vines</tissue>
    </source>
</reference>
<gene>
    <name evidence="1" type="ORF">DM860_007465</name>
</gene>
<accession>A0A328E424</accession>
<proteinExistence type="predicted"/>
<keyword evidence="2" id="KW-1185">Reference proteome</keyword>
<organism evidence="1 2">
    <name type="scientific">Cuscuta australis</name>
    <dbReference type="NCBI Taxonomy" id="267555"/>
    <lineage>
        <taxon>Eukaryota</taxon>
        <taxon>Viridiplantae</taxon>
        <taxon>Streptophyta</taxon>
        <taxon>Embryophyta</taxon>
        <taxon>Tracheophyta</taxon>
        <taxon>Spermatophyta</taxon>
        <taxon>Magnoliopsida</taxon>
        <taxon>eudicotyledons</taxon>
        <taxon>Gunneridae</taxon>
        <taxon>Pentapetalae</taxon>
        <taxon>asterids</taxon>
        <taxon>lamiids</taxon>
        <taxon>Solanales</taxon>
        <taxon>Convolvulaceae</taxon>
        <taxon>Cuscuteae</taxon>
        <taxon>Cuscuta</taxon>
        <taxon>Cuscuta subgen. Grammica</taxon>
        <taxon>Cuscuta sect. Cleistogrammica</taxon>
    </lineage>
</organism>
<sequence>MAVQINPSSSTLIPKSADHRIATRDPQKNAALIHKVPELGKRRHWKFTVRCSEKQAQPSLRTCKICKAKFDPLLNHSRACRYHPAHFGGETKRKFESVYSGGTMNTPDSGKISEYWHCCGSEDIFHPGCTPTPHASYDD</sequence>
<dbReference type="AlphaFoldDB" id="A0A328E424"/>
<evidence type="ECO:0000313" key="1">
    <source>
        <dbReference type="EMBL" id="RAL52697.1"/>
    </source>
</evidence>
<dbReference type="EMBL" id="NQVE01000030">
    <property type="protein sequence ID" value="RAL52697.1"/>
    <property type="molecule type" value="Genomic_DNA"/>
</dbReference>
<dbReference type="PANTHER" id="PTHR35106:SF5">
    <property type="entry name" value="CARBOXYPEPTIDASE"/>
    <property type="match status" value="1"/>
</dbReference>
<protein>
    <submittedName>
        <fullName evidence="1">Uncharacterized protein</fullName>
    </submittedName>
</protein>
<name>A0A328E424_9ASTE</name>
<evidence type="ECO:0000313" key="2">
    <source>
        <dbReference type="Proteomes" id="UP000249390"/>
    </source>
</evidence>
<comment type="caution">
    <text evidence="1">The sequence shown here is derived from an EMBL/GenBank/DDBJ whole genome shotgun (WGS) entry which is preliminary data.</text>
</comment>
<dbReference type="Proteomes" id="UP000249390">
    <property type="component" value="Unassembled WGS sequence"/>
</dbReference>
<dbReference type="PANTHER" id="PTHR35106">
    <property type="entry name" value="BNAA07G25190D PROTEIN"/>
    <property type="match status" value="1"/>
</dbReference>